<comment type="caution">
    <text evidence="1">The sequence shown here is derived from an EMBL/GenBank/DDBJ whole genome shotgun (WGS) entry which is preliminary data.</text>
</comment>
<name>A0A9P4IVZ8_9PEZI</name>
<reference evidence="1" key="1">
    <citation type="journal article" date="2020" name="Stud. Mycol.">
        <title>101 Dothideomycetes genomes: a test case for predicting lifestyles and emergence of pathogens.</title>
        <authorList>
            <person name="Haridas S."/>
            <person name="Albert R."/>
            <person name="Binder M."/>
            <person name="Bloem J."/>
            <person name="Labutti K."/>
            <person name="Salamov A."/>
            <person name="Andreopoulos B."/>
            <person name="Baker S."/>
            <person name="Barry K."/>
            <person name="Bills G."/>
            <person name="Bluhm B."/>
            <person name="Cannon C."/>
            <person name="Castanera R."/>
            <person name="Culley D."/>
            <person name="Daum C."/>
            <person name="Ezra D."/>
            <person name="Gonzalez J."/>
            <person name="Henrissat B."/>
            <person name="Kuo A."/>
            <person name="Liang C."/>
            <person name="Lipzen A."/>
            <person name="Lutzoni F."/>
            <person name="Magnuson J."/>
            <person name="Mondo S."/>
            <person name="Nolan M."/>
            <person name="Ohm R."/>
            <person name="Pangilinan J."/>
            <person name="Park H.-J."/>
            <person name="Ramirez L."/>
            <person name="Alfaro M."/>
            <person name="Sun H."/>
            <person name="Tritt A."/>
            <person name="Yoshinaga Y."/>
            <person name="Zwiers L.-H."/>
            <person name="Turgeon B."/>
            <person name="Goodwin S."/>
            <person name="Spatafora J."/>
            <person name="Crous P."/>
            <person name="Grigoriev I."/>
        </authorList>
    </citation>
    <scope>NUCLEOTIDE SEQUENCE</scope>
    <source>
        <strain evidence="1">CBS 260.36</strain>
    </source>
</reference>
<dbReference type="Proteomes" id="UP000799439">
    <property type="component" value="Unassembled WGS sequence"/>
</dbReference>
<dbReference type="AlphaFoldDB" id="A0A9P4IVZ8"/>
<protein>
    <submittedName>
        <fullName evidence="1">Uncharacterized protein</fullName>
    </submittedName>
</protein>
<accession>A0A9P4IVZ8</accession>
<evidence type="ECO:0000313" key="2">
    <source>
        <dbReference type="Proteomes" id="UP000799439"/>
    </source>
</evidence>
<sequence>MITVVYAHPPPLCVLFCLFTNNNSCHPTCARRTTLATRSQTCTPPPAAFSLSSSLPDLMIIADSRTWASCTPARMTTLT</sequence>
<evidence type="ECO:0000313" key="1">
    <source>
        <dbReference type="EMBL" id="KAF2147889.1"/>
    </source>
</evidence>
<dbReference type="EMBL" id="ML996095">
    <property type="protein sequence ID" value="KAF2147889.1"/>
    <property type="molecule type" value="Genomic_DNA"/>
</dbReference>
<proteinExistence type="predicted"/>
<keyword evidence="2" id="KW-1185">Reference proteome</keyword>
<organism evidence="1 2">
    <name type="scientific">Myriangium duriaei CBS 260.36</name>
    <dbReference type="NCBI Taxonomy" id="1168546"/>
    <lineage>
        <taxon>Eukaryota</taxon>
        <taxon>Fungi</taxon>
        <taxon>Dikarya</taxon>
        <taxon>Ascomycota</taxon>
        <taxon>Pezizomycotina</taxon>
        <taxon>Dothideomycetes</taxon>
        <taxon>Dothideomycetidae</taxon>
        <taxon>Myriangiales</taxon>
        <taxon>Myriangiaceae</taxon>
        <taxon>Myriangium</taxon>
    </lineage>
</organism>
<gene>
    <name evidence="1" type="ORF">K461DRAFT_74067</name>
</gene>